<reference evidence="1 2" key="1">
    <citation type="submission" date="2020-08" db="EMBL/GenBank/DDBJ databases">
        <title>Genome sequence of Rhodobacteraceae bacterium Lw-13e.</title>
        <authorList>
            <person name="Poehlein A."/>
            <person name="Wolter L."/>
            <person name="Daniel R."/>
            <person name="Brinkhoff T."/>
        </authorList>
    </citation>
    <scope>NUCLEOTIDE SEQUENCE [LARGE SCALE GENOMIC DNA]</scope>
    <source>
        <strain evidence="1 2">Lw-13e</strain>
    </source>
</reference>
<dbReference type="EMBL" id="CP060436">
    <property type="protein sequence ID" value="QPM90157.1"/>
    <property type="molecule type" value="Genomic_DNA"/>
</dbReference>
<dbReference type="RefSeq" id="WP_196941913.1">
    <property type="nucleotide sequence ID" value="NZ_CP060436.1"/>
</dbReference>
<dbReference type="CDD" id="cd04301">
    <property type="entry name" value="NAT_SF"/>
    <property type="match status" value="1"/>
</dbReference>
<proteinExistence type="predicted"/>
<gene>
    <name evidence="1" type="ORF">PSAL_013920</name>
</gene>
<evidence type="ECO:0000313" key="2">
    <source>
        <dbReference type="Proteomes" id="UP000283786"/>
    </source>
</evidence>
<dbReference type="PROSITE" id="PS51186">
    <property type="entry name" value="GNAT"/>
    <property type="match status" value="1"/>
</dbReference>
<dbReference type="AlphaFoldDB" id="A0A418SJ77"/>
<dbReference type="GO" id="GO:0016747">
    <property type="term" value="F:acyltransferase activity, transferring groups other than amino-acyl groups"/>
    <property type="evidence" value="ECO:0007669"/>
    <property type="project" value="InterPro"/>
</dbReference>
<evidence type="ECO:0000313" key="1">
    <source>
        <dbReference type="EMBL" id="QPM90157.1"/>
    </source>
</evidence>
<dbReference type="Proteomes" id="UP000283786">
    <property type="component" value="Chromosome"/>
</dbReference>
<accession>A0A418SJ77</accession>
<keyword evidence="2" id="KW-1185">Reference proteome</keyword>
<protein>
    <submittedName>
        <fullName evidence="1">Uncharacterized protein</fullName>
    </submittedName>
</protein>
<dbReference type="InterPro" id="IPR016181">
    <property type="entry name" value="Acyl_CoA_acyltransferase"/>
</dbReference>
<name>A0A418SJ77_9RHOB</name>
<dbReference type="Pfam" id="PF13508">
    <property type="entry name" value="Acetyltransf_7"/>
    <property type="match status" value="1"/>
</dbReference>
<sequence length="148" mass="16666">MRDTYAVARVLWDYTKTEGWLPARRSPAQDLLLLARLIRRGAVRAIRDAEGICAFIAREDSRIQALYVHSRARRRGLGRQLLRDAKSASPELALWAYQASNAARGFYAAEGFAPAAWGDGRGNDEDLPEVLMLWRRPHAATYRPEDAA</sequence>
<organism evidence="1 2">
    <name type="scientific">Pseudooceanicola algae</name>
    <dbReference type="NCBI Taxonomy" id="1537215"/>
    <lineage>
        <taxon>Bacteria</taxon>
        <taxon>Pseudomonadati</taxon>
        <taxon>Pseudomonadota</taxon>
        <taxon>Alphaproteobacteria</taxon>
        <taxon>Rhodobacterales</taxon>
        <taxon>Paracoccaceae</taxon>
        <taxon>Pseudooceanicola</taxon>
    </lineage>
</organism>
<dbReference type="Gene3D" id="3.40.630.30">
    <property type="match status" value="1"/>
</dbReference>
<dbReference type="SUPFAM" id="SSF55729">
    <property type="entry name" value="Acyl-CoA N-acyltransferases (Nat)"/>
    <property type="match status" value="1"/>
</dbReference>
<dbReference type="KEGG" id="palw:PSAL_013920"/>
<dbReference type="InterPro" id="IPR000182">
    <property type="entry name" value="GNAT_dom"/>
</dbReference>